<dbReference type="AlphaFoldDB" id="A0A177CFF8"/>
<gene>
    <name evidence="1" type="ORF">CC84DRAFT_1164437</name>
</gene>
<dbReference type="GeneID" id="28761973"/>
<organism evidence="1 2">
    <name type="scientific">Paraphaeosphaeria sporulosa</name>
    <dbReference type="NCBI Taxonomy" id="1460663"/>
    <lineage>
        <taxon>Eukaryota</taxon>
        <taxon>Fungi</taxon>
        <taxon>Dikarya</taxon>
        <taxon>Ascomycota</taxon>
        <taxon>Pezizomycotina</taxon>
        <taxon>Dothideomycetes</taxon>
        <taxon>Pleosporomycetidae</taxon>
        <taxon>Pleosporales</taxon>
        <taxon>Massarineae</taxon>
        <taxon>Didymosphaeriaceae</taxon>
        <taxon>Paraphaeosphaeria</taxon>
    </lineage>
</organism>
<sequence length="77" mass="8625">MDSSQRNSTHEDIDGGWELEDGKSTVCSQIADLPLIVVGEIVGVLRAKGIEELNFSQSQRSTFYPPLLGYKHRFQTQ</sequence>
<name>A0A177CFF8_9PLEO</name>
<evidence type="ECO:0000313" key="2">
    <source>
        <dbReference type="Proteomes" id="UP000077069"/>
    </source>
</evidence>
<protein>
    <submittedName>
        <fullName evidence="1">Uncharacterized protein</fullName>
    </submittedName>
</protein>
<dbReference type="Proteomes" id="UP000077069">
    <property type="component" value="Unassembled WGS sequence"/>
</dbReference>
<accession>A0A177CFF8</accession>
<dbReference type="InParanoid" id="A0A177CFF8"/>
<dbReference type="EMBL" id="KV441552">
    <property type="protein sequence ID" value="OAG06076.1"/>
    <property type="molecule type" value="Genomic_DNA"/>
</dbReference>
<reference evidence="1 2" key="1">
    <citation type="submission" date="2016-05" db="EMBL/GenBank/DDBJ databases">
        <title>Comparative analysis of secretome profiles of manganese(II)-oxidizing ascomycete fungi.</title>
        <authorList>
            <consortium name="DOE Joint Genome Institute"/>
            <person name="Zeiner C.A."/>
            <person name="Purvine S.O."/>
            <person name="Zink E.M."/>
            <person name="Wu S."/>
            <person name="Pasa-Tolic L."/>
            <person name="Chaput D.L."/>
            <person name="Haridas S."/>
            <person name="Grigoriev I.V."/>
            <person name="Santelli C.M."/>
            <person name="Hansel C.M."/>
        </authorList>
    </citation>
    <scope>NUCLEOTIDE SEQUENCE [LARGE SCALE GENOMIC DNA]</scope>
    <source>
        <strain evidence="1 2">AP3s5-JAC2a</strain>
    </source>
</reference>
<evidence type="ECO:0000313" key="1">
    <source>
        <dbReference type="EMBL" id="OAG06076.1"/>
    </source>
</evidence>
<keyword evidence="2" id="KW-1185">Reference proteome</keyword>
<dbReference type="RefSeq" id="XP_018036441.1">
    <property type="nucleotide sequence ID" value="XM_018178487.1"/>
</dbReference>
<proteinExistence type="predicted"/>